<name>A0A2Z7D7U8_9LAMI</name>
<protein>
    <recommendedName>
        <fullName evidence="3">Dystroglycan-like</fullName>
    </recommendedName>
</protein>
<accession>A0A2Z7D7U8</accession>
<gene>
    <name evidence="1" type="ORF">F511_02673</name>
</gene>
<proteinExistence type="predicted"/>
<evidence type="ECO:0000313" key="2">
    <source>
        <dbReference type="Proteomes" id="UP000250235"/>
    </source>
</evidence>
<evidence type="ECO:0008006" key="3">
    <source>
        <dbReference type="Google" id="ProtNLM"/>
    </source>
</evidence>
<keyword evidence="2" id="KW-1185">Reference proteome</keyword>
<reference evidence="1 2" key="1">
    <citation type="journal article" date="2015" name="Proc. Natl. Acad. Sci. U.S.A.">
        <title>The resurrection genome of Boea hygrometrica: A blueprint for survival of dehydration.</title>
        <authorList>
            <person name="Xiao L."/>
            <person name="Yang G."/>
            <person name="Zhang L."/>
            <person name="Yang X."/>
            <person name="Zhao S."/>
            <person name="Ji Z."/>
            <person name="Zhou Q."/>
            <person name="Hu M."/>
            <person name="Wang Y."/>
            <person name="Chen M."/>
            <person name="Xu Y."/>
            <person name="Jin H."/>
            <person name="Xiao X."/>
            <person name="Hu G."/>
            <person name="Bao F."/>
            <person name="Hu Y."/>
            <person name="Wan P."/>
            <person name="Li L."/>
            <person name="Deng X."/>
            <person name="Kuang T."/>
            <person name="Xiang C."/>
            <person name="Zhu J.K."/>
            <person name="Oliver M.J."/>
            <person name="He Y."/>
        </authorList>
    </citation>
    <scope>NUCLEOTIDE SEQUENCE [LARGE SCALE GENOMIC DNA]</scope>
    <source>
        <strain evidence="2">cv. XS01</strain>
    </source>
</reference>
<dbReference type="Proteomes" id="UP000250235">
    <property type="component" value="Unassembled WGS sequence"/>
</dbReference>
<dbReference type="AlphaFoldDB" id="A0A2Z7D7U8"/>
<organism evidence="1 2">
    <name type="scientific">Dorcoceras hygrometricum</name>
    <dbReference type="NCBI Taxonomy" id="472368"/>
    <lineage>
        <taxon>Eukaryota</taxon>
        <taxon>Viridiplantae</taxon>
        <taxon>Streptophyta</taxon>
        <taxon>Embryophyta</taxon>
        <taxon>Tracheophyta</taxon>
        <taxon>Spermatophyta</taxon>
        <taxon>Magnoliopsida</taxon>
        <taxon>eudicotyledons</taxon>
        <taxon>Gunneridae</taxon>
        <taxon>Pentapetalae</taxon>
        <taxon>asterids</taxon>
        <taxon>lamiids</taxon>
        <taxon>Lamiales</taxon>
        <taxon>Gesneriaceae</taxon>
        <taxon>Didymocarpoideae</taxon>
        <taxon>Trichosporeae</taxon>
        <taxon>Loxocarpinae</taxon>
        <taxon>Dorcoceras</taxon>
    </lineage>
</organism>
<sequence>MASALINNASQIYFDSVFGMEDEGMVKMFKALESAGLRGFLGCSSAIYEAALMEFFQNASVRDGKFISTVQEGLTEMADVPKDLVFDARTAFYFDGQQLKTSCKKREMKYEFRLLNEIFTKTVIVKVGSFDAVTHERFLMISAIHGEFKVNWGRLLFNIFKDMVTPATKQARGFAVKICILFKGAPDLELRDSKDFPPLKILSAKTVGTFVAKNKNISVEYVDDEPVVAKVVKKAASKRRPAPVVGELVLKKNRTPVERAAPTDKNLALLLWLKMLNQSQLSQLRLLKTDGVWKVVEDAHRWIRMYRKAIEKKQPSMANFDPICFFFEPVQVVRSLPLVKTWGWARVCTDTVQFHLFGHLDPIGTTNLCTDLVAVGPVVDHSGTPHMTVNIVRYSIQIVDSISITSSDTFAIETVVDIEADLAVALGIPQRSPDADLVSPHSYSDSPMHFTTADIPLGDEPTAFLPPDLTTDCTAPCYSGSDFP</sequence>
<dbReference type="OrthoDB" id="660555at2759"/>
<evidence type="ECO:0000313" key="1">
    <source>
        <dbReference type="EMBL" id="KZV54639.1"/>
    </source>
</evidence>
<dbReference type="EMBL" id="KQ989516">
    <property type="protein sequence ID" value="KZV54639.1"/>
    <property type="molecule type" value="Genomic_DNA"/>
</dbReference>